<dbReference type="PANTHER" id="PTHR43179:SF7">
    <property type="entry name" value="RHAMNOSYLTRANSFERASE WBBL"/>
    <property type="match status" value="1"/>
</dbReference>
<dbReference type="RefSeq" id="WP_196813348.1">
    <property type="nucleotide sequence ID" value="NZ_CM002177.1"/>
</dbReference>
<feature type="domain" description="Glycosyltransferase 2-like" evidence="1">
    <location>
        <begin position="31"/>
        <end position="151"/>
    </location>
</feature>
<evidence type="ECO:0000259" key="1">
    <source>
        <dbReference type="Pfam" id="PF00535"/>
    </source>
</evidence>
<dbReference type="EMBL" id="BLAH01000255">
    <property type="protein sequence ID" value="GES40712.1"/>
    <property type="molecule type" value="Genomic_DNA"/>
</dbReference>
<dbReference type="GO" id="GO:0016740">
    <property type="term" value="F:transferase activity"/>
    <property type="evidence" value="ECO:0007669"/>
    <property type="project" value="UniProtKB-KW"/>
</dbReference>
<dbReference type="PANTHER" id="PTHR43179">
    <property type="entry name" value="RHAMNOSYLTRANSFERASE WBBL"/>
    <property type="match status" value="1"/>
</dbReference>
<reference evidence="2 3" key="1">
    <citation type="journal article" date="2018" name="Biodegradation">
        <title>1,4-Dioxane degradation characteristics of Rhodococcus aetherivorans JCM 14343.</title>
        <authorList>
            <person name="Inoue D."/>
            <person name="Tsunoda T."/>
            <person name="Yamamoto N."/>
            <person name="Ike M."/>
            <person name="Sei K."/>
        </authorList>
    </citation>
    <scope>NUCLEOTIDE SEQUENCE [LARGE SCALE GENOMIC DNA]</scope>
    <source>
        <strain evidence="2 3">JCM 14343</strain>
    </source>
</reference>
<protein>
    <submittedName>
        <fullName evidence="2">Glycosyl transferase, group 2 family protein</fullName>
    </submittedName>
</protein>
<sequence length="602" mass="64841">MRSRAHAREAGIRDPSAEREFADFGQVDVAVLIVTYNSARVVGTLLADLRQETRTLSFRVIVVDNDSVDGTAEIVAAHHDVVLVRSGGNIGYAGGINAGRRHLGRCSAVLVLNPDLRVLPGAVAAMFAALRDSAVGAVVPRIVDEKGRTAPSLRREPSLASAFADALFVGRLQRGLPLHSETLYDSAEYDHPHAVDWATGAAVLIRADVDADVGEWVEDFFLYSEETDYMRRIRESGRGVWFEPSAVVQHTGGGSGTSPALAALMTVNRIRYIERYHGRVYAAAFRVVAALSDALRARDPVHRATLGVVLHRKRWGELPRARHESCVAPGSRSGAVIVPAHNEARVIGGTLAPLSIAAATGAIELIVVCNGCTDDTATVARGFAGVTVLETPVASKTFALNIGDDAAELWPRLYLDADIGITADTVADVFAELRAGRILAARPASRYDMDGADVVVRSFYRARQRIPQFRKALWGAGAYGLSEAGHRRIGAFPSLIADDLWVDRRFAAEEKAVVDTTPAIVTTPRDLGSLLSTLRRVYRGKAQVADAASAAGTLRTVIGSIRGPRSATDAAVYVAISLMARGRRHHICPAVWERDDSGRFRR</sequence>
<gene>
    <name evidence="2" type="ORF">RAJCM14343_6007</name>
</gene>
<proteinExistence type="predicted"/>
<dbReference type="InterPro" id="IPR029044">
    <property type="entry name" value="Nucleotide-diphossugar_trans"/>
</dbReference>
<dbReference type="Pfam" id="PF00535">
    <property type="entry name" value="Glycos_transf_2"/>
    <property type="match status" value="2"/>
</dbReference>
<dbReference type="Gene3D" id="3.90.550.10">
    <property type="entry name" value="Spore Coat Polysaccharide Biosynthesis Protein SpsA, Chain A"/>
    <property type="match status" value="2"/>
</dbReference>
<accession>A0ABQ0YW80</accession>
<feature type="domain" description="Glycosyltransferase 2-like" evidence="1">
    <location>
        <begin position="336"/>
        <end position="448"/>
    </location>
</feature>
<comment type="caution">
    <text evidence="2">The sequence shown here is derived from an EMBL/GenBank/DDBJ whole genome shotgun (WGS) entry which is preliminary data.</text>
</comment>
<keyword evidence="3" id="KW-1185">Reference proteome</keyword>
<dbReference type="InterPro" id="IPR001173">
    <property type="entry name" value="Glyco_trans_2-like"/>
</dbReference>
<organism evidence="2 3">
    <name type="scientific">Rhodococcus aetherivorans</name>
    <dbReference type="NCBI Taxonomy" id="191292"/>
    <lineage>
        <taxon>Bacteria</taxon>
        <taxon>Bacillati</taxon>
        <taxon>Actinomycetota</taxon>
        <taxon>Actinomycetes</taxon>
        <taxon>Mycobacteriales</taxon>
        <taxon>Nocardiaceae</taxon>
        <taxon>Rhodococcus</taxon>
    </lineage>
</organism>
<name>A0ABQ0YW80_9NOCA</name>
<evidence type="ECO:0000313" key="3">
    <source>
        <dbReference type="Proteomes" id="UP000325466"/>
    </source>
</evidence>
<dbReference type="Proteomes" id="UP000325466">
    <property type="component" value="Unassembled WGS sequence"/>
</dbReference>
<evidence type="ECO:0000313" key="2">
    <source>
        <dbReference type="EMBL" id="GES40712.1"/>
    </source>
</evidence>
<keyword evidence="2" id="KW-0808">Transferase</keyword>
<dbReference type="SUPFAM" id="SSF53448">
    <property type="entry name" value="Nucleotide-diphospho-sugar transferases"/>
    <property type="match status" value="2"/>
</dbReference>